<dbReference type="AlphaFoldDB" id="A0A923LWQ6"/>
<proteinExistence type="predicted"/>
<evidence type="ECO:0000313" key="2">
    <source>
        <dbReference type="Proteomes" id="UP000606499"/>
    </source>
</evidence>
<evidence type="ECO:0000313" key="1">
    <source>
        <dbReference type="EMBL" id="MBC5726803.1"/>
    </source>
</evidence>
<name>A0A923LWQ6_9FIRM</name>
<reference evidence="1" key="1">
    <citation type="submission" date="2020-08" db="EMBL/GenBank/DDBJ databases">
        <title>Genome public.</title>
        <authorList>
            <person name="Liu C."/>
            <person name="Sun Q."/>
        </authorList>
    </citation>
    <scope>NUCLEOTIDE SEQUENCE</scope>
    <source>
        <strain evidence="1">NSJ-28</strain>
    </source>
</reference>
<dbReference type="Proteomes" id="UP000606499">
    <property type="component" value="Unassembled WGS sequence"/>
</dbReference>
<organism evidence="1 2">
    <name type="scientific">Agathobaculum faecis</name>
    <dbReference type="NCBI Taxonomy" id="2763013"/>
    <lineage>
        <taxon>Bacteria</taxon>
        <taxon>Bacillati</taxon>
        <taxon>Bacillota</taxon>
        <taxon>Clostridia</taxon>
        <taxon>Eubacteriales</taxon>
        <taxon>Butyricicoccaceae</taxon>
        <taxon>Agathobaculum</taxon>
    </lineage>
</organism>
<dbReference type="EMBL" id="JACOPL010000031">
    <property type="protein sequence ID" value="MBC5726803.1"/>
    <property type="molecule type" value="Genomic_DNA"/>
</dbReference>
<accession>A0A923LWQ6</accession>
<protein>
    <submittedName>
        <fullName evidence="1">Uncharacterized protein</fullName>
    </submittedName>
</protein>
<keyword evidence="2" id="KW-1185">Reference proteome</keyword>
<comment type="caution">
    <text evidence="1">The sequence shown here is derived from an EMBL/GenBank/DDBJ whole genome shotgun (WGS) entry which is preliminary data.</text>
</comment>
<sequence>MNERIMQIYKRLNEINHFLNKELTHEMRISYKKEKNELYVELARLKGQEKQ</sequence>
<dbReference type="RefSeq" id="WP_186950495.1">
    <property type="nucleotide sequence ID" value="NZ_JACOPL010000031.1"/>
</dbReference>
<gene>
    <name evidence="1" type="ORF">H8S45_15270</name>
</gene>